<name>A0ACC2RXQ8_9FUNG</name>
<evidence type="ECO:0000313" key="2">
    <source>
        <dbReference type="Proteomes" id="UP001165960"/>
    </source>
</evidence>
<keyword evidence="2" id="KW-1185">Reference proteome</keyword>
<organism evidence="1 2">
    <name type="scientific">Entomophthora muscae</name>
    <dbReference type="NCBI Taxonomy" id="34485"/>
    <lineage>
        <taxon>Eukaryota</taxon>
        <taxon>Fungi</taxon>
        <taxon>Fungi incertae sedis</taxon>
        <taxon>Zoopagomycota</taxon>
        <taxon>Entomophthoromycotina</taxon>
        <taxon>Entomophthoromycetes</taxon>
        <taxon>Entomophthorales</taxon>
        <taxon>Entomophthoraceae</taxon>
        <taxon>Entomophthora</taxon>
    </lineage>
</organism>
<accession>A0ACC2RXQ8</accession>
<protein>
    <submittedName>
        <fullName evidence="1">Uncharacterized protein</fullName>
    </submittedName>
</protein>
<proteinExistence type="predicted"/>
<evidence type="ECO:0000313" key="1">
    <source>
        <dbReference type="EMBL" id="KAJ9054842.1"/>
    </source>
</evidence>
<gene>
    <name evidence="1" type="ORF">DSO57_1010032</name>
</gene>
<reference evidence="1" key="1">
    <citation type="submission" date="2022-04" db="EMBL/GenBank/DDBJ databases">
        <title>Genome of the entomopathogenic fungus Entomophthora muscae.</title>
        <authorList>
            <person name="Elya C."/>
            <person name="Lovett B.R."/>
            <person name="Lee E."/>
            <person name="Macias A.M."/>
            <person name="Hajek A.E."/>
            <person name="De Bivort B.L."/>
            <person name="Kasson M.T."/>
            <person name="De Fine Licht H.H."/>
            <person name="Stajich J.E."/>
        </authorList>
    </citation>
    <scope>NUCLEOTIDE SEQUENCE</scope>
    <source>
        <strain evidence="1">Berkeley</strain>
    </source>
</reference>
<dbReference type="EMBL" id="QTSX02006422">
    <property type="protein sequence ID" value="KAJ9054842.1"/>
    <property type="molecule type" value="Genomic_DNA"/>
</dbReference>
<comment type="caution">
    <text evidence="1">The sequence shown here is derived from an EMBL/GenBank/DDBJ whole genome shotgun (WGS) entry which is preliminary data.</text>
</comment>
<dbReference type="Proteomes" id="UP001165960">
    <property type="component" value="Unassembled WGS sequence"/>
</dbReference>
<sequence length="454" mass="52279">MIFQLLILGVLLWWAGNVVYSLFFSPLKDIPGPLLLQIFPLYYRLQVGKGQSAILLEEYHQAYGPAFRIGWHYVAFADPSASMEIYSTYKYSKTHEYAAFEYHGMNMLSIRNREEHALRRRQIALAFTKQNVALMEPTIVSEGMIPLLGNLSKAVGTSIDMFHQFHYFSWDVVGKLAFGKSFNMLKKGKHHDAVYWMNATIFFGFLCNNFPFLQRFSFPVGEKLRKLISDSLGPQLTSEVFKSSSLSREEMVAESFIQLFGGTDTASNTMTWFFYLIAKHPRVEAKLMEELRATGILEKEGLVSSSDFSDKLPYFEATLKEAMRLLPAAPLTPWRMVPEGGRQIKEYFLPEGTIVGVALFSLNRSPEIWDEPNLFIPERWENFKPREGSFIPFLIGPRACIGKYLALLELRLILVNIMKKFRLTLPKDMEEIQFDSFPTLKPRSNQMLMNIELR</sequence>